<feature type="compositionally biased region" description="Polar residues" evidence="9">
    <location>
        <begin position="456"/>
        <end position="469"/>
    </location>
</feature>
<dbReference type="PANTHER" id="PTHR46538:SF3">
    <property type="entry name" value="PROTEIN KINASE DOMAIN-CONTAINING PROTEIN"/>
    <property type="match status" value="1"/>
</dbReference>
<evidence type="ECO:0000259" key="10">
    <source>
        <dbReference type="PROSITE" id="PS50011"/>
    </source>
</evidence>
<feature type="compositionally biased region" description="Basic and acidic residues" evidence="9">
    <location>
        <begin position="972"/>
        <end position="981"/>
    </location>
</feature>
<protein>
    <recommendedName>
        <fullName evidence="10">Protein kinase domain-containing protein</fullName>
    </recommendedName>
</protein>
<feature type="compositionally biased region" description="Acidic residues" evidence="9">
    <location>
        <begin position="598"/>
        <end position="614"/>
    </location>
</feature>
<dbReference type="PANTHER" id="PTHR46538">
    <property type="entry name" value="PROTEIN KINASE DOMAIN-CONTAINING PROTEIN"/>
    <property type="match status" value="1"/>
</dbReference>
<dbReference type="PROSITE" id="PS50011">
    <property type="entry name" value="PROTEIN_KINASE_DOM"/>
    <property type="match status" value="1"/>
</dbReference>
<dbReference type="PROSITE" id="PS00107">
    <property type="entry name" value="PROTEIN_KINASE_ATP"/>
    <property type="match status" value="1"/>
</dbReference>
<evidence type="ECO:0000256" key="3">
    <source>
        <dbReference type="ARBA" id="ARBA00022679"/>
    </source>
</evidence>
<dbReference type="Gene3D" id="3.30.200.20">
    <property type="entry name" value="Phosphorylase Kinase, domain 1"/>
    <property type="match status" value="1"/>
</dbReference>
<feature type="compositionally biased region" description="Basic and acidic residues" evidence="9">
    <location>
        <begin position="838"/>
        <end position="848"/>
    </location>
</feature>
<name>A0A553PEZ9_TIGCA</name>
<feature type="compositionally biased region" description="Polar residues" evidence="9">
    <location>
        <begin position="1599"/>
        <end position="1622"/>
    </location>
</feature>
<feature type="region of interest" description="Disordered" evidence="9">
    <location>
        <begin position="1056"/>
        <end position="1100"/>
    </location>
</feature>
<feature type="region of interest" description="Disordered" evidence="9">
    <location>
        <begin position="319"/>
        <end position="1032"/>
    </location>
</feature>
<dbReference type="Pfam" id="PF12474">
    <property type="entry name" value="PKK"/>
    <property type="match status" value="2"/>
</dbReference>
<evidence type="ECO:0000256" key="7">
    <source>
        <dbReference type="PROSITE-ProRule" id="PRU10141"/>
    </source>
</evidence>
<feature type="coiled-coil region" evidence="8">
    <location>
        <begin position="1199"/>
        <end position="1290"/>
    </location>
</feature>
<feature type="coiled-coil region" evidence="8">
    <location>
        <begin position="1367"/>
        <end position="1397"/>
    </location>
</feature>
<feature type="compositionally biased region" description="Polar residues" evidence="9">
    <location>
        <begin position="850"/>
        <end position="867"/>
    </location>
</feature>
<feature type="binding site" evidence="7">
    <location>
        <position position="63"/>
    </location>
    <ligand>
        <name>ATP</name>
        <dbReference type="ChEBI" id="CHEBI:30616"/>
    </ligand>
</feature>
<dbReference type="GO" id="GO:0004674">
    <property type="term" value="F:protein serine/threonine kinase activity"/>
    <property type="evidence" value="ECO:0007669"/>
    <property type="project" value="UniProtKB-KW"/>
</dbReference>
<keyword evidence="3" id="KW-0808">Transferase</keyword>
<keyword evidence="8" id="KW-0175">Coiled coil</keyword>
<dbReference type="InterPro" id="IPR000719">
    <property type="entry name" value="Prot_kinase_dom"/>
</dbReference>
<feature type="compositionally biased region" description="Basic and acidic residues" evidence="9">
    <location>
        <begin position="924"/>
        <end position="944"/>
    </location>
</feature>
<feature type="compositionally biased region" description="Polar residues" evidence="9">
    <location>
        <begin position="705"/>
        <end position="739"/>
    </location>
</feature>
<feature type="compositionally biased region" description="Low complexity" evidence="9">
    <location>
        <begin position="673"/>
        <end position="696"/>
    </location>
</feature>
<feature type="non-terminal residue" evidence="11">
    <location>
        <position position="1"/>
    </location>
</feature>
<dbReference type="GO" id="GO:0005524">
    <property type="term" value="F:ATP binding"/>
    <property type="evidence" value="ECO:0007669"/>
    <property type="project" value="UniProtKB-UniRule"/>
</dbReference>
<dbReference type="Proteomes" id="UP000318571">
    <property type="component" value="Chromosome 5"/>
</dbReference>
<feature type="compositionally biased region" description="Acidic residues" evidence="9">
    <location>
        <begin position="644"/>
        <end position="653"/>
    </location>
</feature>
<evidence type="ECO:0000256" key="5">
    <source>
        <dbReference type="ARBA" id="ARBA00022777"/>
    </source>
</evidence>
<keyword evidence="6 7" id="KW-0067">ATP-binding</keyword>
<dbReference type="InterPro" id="IPR008271">
    <property type="entry name" value="Ser/Thr_kinase_AS"/>
</dbReference>
<feature type="compositionally biased region" description="Low complexity" evidence="9">
    <location>
        <begin position="1579"/>
        <end position="1591"/>
    </location>
</feature>
<feature type="compositionally biased region" description="Polar residues" evidence="9">
    <location>
        <begin position="1080"/>
        <end position="1090"/>
    </location>
</feature>
<keyword evidence="2" id="KW-0597">Phosphoprotein</keyword>
<keyword evidence="1" id="KW-0723">Serine/threonine-protein kinase</keyword>
<evidence type="ECO:0000256" key="6">
    <source>
        <dbReference type="ARBA" id="ARBA00022840"/>
    </source>
</evidence>
<feature type="region of interest" description="Disordered" evidence="9">
    <location>
        <begin position="1"/>
        <end position="20"/>
    </location>
</feature>
<dbReference type="InterPro" id="IPR011009">
    <property type="entry name" value="Kinase-like_dom_sf"/>
</dbReference>
<evidence type="ECO:0000313" key="12">
    <source>
        <dbReference type="Proteomes" id="UP000318571"/>
    </source>
</evidence>
<feature type="region of interest" description="Disordered" evidence="9">
    <location>
        <begin position="1554"/>
        <end position="1622"/>
    </location>
</feature>
<feature type="compositionally biased region" description="Low complexity" evidence="9">
    <location>
        <begin position="749"/>
        <end position="783"/>
    </location>
</feature>
<dbReference type="InterPro" id="IPR022165">
    <property type="entry name" value="PKK"/>
</dbReference>
<dbReference type="OMA" id="DESCADS"/>
<dbReference type="PROSITE" id="PS00108">
    <property type="entry name" value="PROTEIN_KINASE_ST"/>
    <property type="match status" value="1"/>
</dbReference>
<proteinExistence type="predicted"/>
<keyword evidence="12" id="KW-1185">Reference proteome</keyword>
<keyword evidence="4 7" id="KW-0547">Nucleotide-binding</keyword>
<dbReference type="FunFam" id="3.30.200.20:FF:000353">
    <property type="entry name" value="Sterile20-like kinase, isoform B"/>
    <property type="match status" value="1"/>
</dbReference>
<feature type="compositionally biased region" description="Basic and acidic residues" evidence="9">
    <location>
        <begin position="1061"/>
        <end position="1072"/>
    </location>
</feature>
<dbReference type="SUPFAM" id="SSF56112">
    <property type="entry name" value="Protein kinase-like (PK-like)"/>
    <property type="match status" value="1"/>
</dbReference>
<comment type="caution">
    <text evidence="11">The sequence shown here is derived from an EMBL/GenBank/DDBJ whole genome shotgun (WGS) entry which is preliminary data.</text>
</comment>
<feature type="compositionally biased region" description="Basic and acidic residues" evidence="9">
    <location>
        <begin position="1022"/>
        <end position="1032"/>
    </location>
</feature>
<reference evidence="11 12" key="1">
    <citation type="journal article" date="2018" name="Nat. Ecol. Evol.">
        <title>Genomic signatures of mitonuclear coevolution across populations of Tigriopus californicus.</title>
        <authorList>
            <person name="Barreto F.S."/>
            <person name="Watson E.T."/>
            <person name="Lima T.G."/>
            <person name="Willett C.S."/>
            <person name="Edmands S."/>
            <person name="Li W."/>
            <person name="Burton R.S."/>
        </authorList>
    </citation>
    <scope>NUCLEOTIDE SEQUENCE [LARGE SCALE GENOMIC DNA]</scope>
    <source>
        <strain evidence="11 12">San Diego</strain>
    </source>
</reference>
<feature type="compositionally biased region" description="Basic and acidic residues" evidence="9">
    <location>
        <begin position="412"/>
        <end position="422"/>
    </location>
</feature>
<evidence type="ECO:0000313" key="11">
    <source>
        <dbReference type="EMBL" id="TRY76258.1"/>
    </source>
</evidence>
<feature type="compositionally biased region" description="Low complexity" evidence="9">
    <location>
        <begin position="1554"/>
        <end position="1571"/>
    </location>
</feature>
<feature type="coiled-coil region" evidence="8">
    <location>
        <begin position="1432"/>
        <end position="1498"/>
    </location>
</feature>
<dbReference type="InterPro" id="IPR017441">
    <property type="entry name" value="Protein_kinase_ATP_BS"/>
</dbReference>
<evidence type="ECO:0000256" key="4">
    <source>
        <dbReference type="ARBA" id="ARBA00022741"/>
    </source>
</evidence>
<evidence type="ECO:0000256" key="9">
    <source>
        <dbReference type="SAM" id="MobiDB-lite"/>
    </source>
</evidence>
<feature type="compositionally biased region" description="Basic and acidic residues" evidence="9">
    <location>
        <begin position="518"/>
        <end position="539"/>
    </location>
</feature>
<accession>A0A553PEZ9</accession>
<feature type="domain" description="Protein kinase" evidence="10">
    <location>
        <begin position="34"/>
        <end position="292"/>
    </location>
</feature>
<feature type="compositionally biased region" description="Basic and acidic residues" evidence="9">
    <location>
        <begin position="575"/>
        <end position="597"/>
    </location>
</feature>
<feature type="compositionally biased region" description="Low complexity" evidence="9">
    <location>
        <begin position="802"/>
        <end position="823"/>
    </location>
</feature>
<evidence type="ECO:0000256" key="2">
    <source>
        <dbReference type="ARBA" id="ARBA00022553"/>
    </source>
</evidence>
<sequence length="1622" mass="184174">SNLKKVLSLGTGEPKKKKPNYQNLHLDQNPEEIWEVVGELGDGAFGKVHKVRNRETELFAAAKVCVLESEDELDDFMVEIDILSEISHKNVIRLYEAYYYNDGLWMLIEFCDGGALDSIIVDLAKGLTEKQIAYVTHGMCLGLEHLHRNAIIHRDLKAGNVLLTMDGGVRLADFGVSARNKDVNQKRDTFIGTPYWMAPEVVFCETFRDQPYDYKVDIWSLGITLIEFAQMEPPYHEMSPMRVLLKIQKSDPPKLDKPHRWSKEFNDFLTHCLIKEPTNRPTTEELLKHTFIRDAIDPKPIIELLAEYKAEIVEEEIIDEDEKETTTETRDSNISLMTLSSDTTNDSKADDPSISTSFSSVEMDSTTTGYVDRSDRKISAHATLETTPQRPAFIPTAKPIPEAKTNPAQSDYQREASDNDLRRRNKGKAPPPPPIVSGPRPSSMVLDEPRVDSPLAKSSPQRPQSSYHPQNGPELSVAPLAPSHVVPTPPSPLTNSSVKKKGRISSPQRTLDPVPLSPEKEENSPGGSKDRELSPDKDLALQTLDDVIQAAEETMDSLPLESSDAETDLHSVTSSEDRTAHLQDNDGSRSSRRSRDDEDHDDEDDDIQVIDIESESSSTIMKHHHQAPQESEEDEESVHHFNDEVDDEDEDDGDRGGPRTPQSGDIVRPLSPPESSSIVTVSSSQSPLPSSPEQSPKMAERSPVVGTNNEVTIVSNPETTLVATTPHFKTSTETPQEMDQSVDDDDLTPSPDMSHVSVVVVGDVSSPRPRVLDSSSRSSPDRLAVVEPTHMAGPMSKGVPVDLSDLSRSMSSASQASLDSKTSSFDRSSYNSGSVGGHVEETHRDRLKSGMTSPTSIILEGSTVTATDTDDHDEVYPEYIGHETSNLIMDQHSNNGKTIQSPSRILNGETDSEEDSGVQSKSELTPKRLQEDPSRTKKVSEKVSRQITPSPTAISPPPPPITPKTLAPSNGLDKENRKQPEPDPQQQQLQTPFRKTRRAMSEQVNPTSSNSGGTPAPTHQYRQREDHGEVQLRHNRYRKAVQEIVPEEEEVEPPIVPVVLRRKDENKGKTPDGEAIANGGPSTATGNNPASKPENVEKRATPLTKDDIQRMNLKKKTRKRTRKFEIDGVIVTTTTSKVIYGDEENERFYDEHYFRKQELRELKLLQKQEQKQFQDLNFKNQLCKEQQDKRFEQEKTILIKNYENDLQSMIEQQKKQVDKAEEQKHVDLKVTSKKIRAEQEKDLKAFRESLKQELKLLKHEVEIMPKDRRKEELRVRKERMEKEQQIREQNFLARLQDNQESSLRRLNDTHKEKIALLDRQFLQQKQQLMRAREAAIWEMEERQLHEKHQLAKRQLKDLFFLQRHQMLVHHEKELEHLKRMMDRKEEELVKNQTQERKALPKRIRQEMKAREMMFRESMRISVTNLHEAMKPMEEKDRLKKFQEAEKKRYRAEQQRFETKHQRQLEEARAAAQSSIKELEQLQNEKRKMLMEHETLKLKELDEGYTQELRDWKSQLKPRKQALEDEFTYQLEEQERHYGHYLTSAVGAEAVVAVGTSGKSSGKISGKGSKVSMMDRKSSSKSSGSDRSVGSRRSSHHDIASTSRRLGNSRHNLMTSSPAKGSS</sequence>
<dbReference type="SMART" id="SM00220">
    <property type="entry name" value="S_TKc"/>
    <property type="match status" value="1"/>
</dbReference>
<feature type="compositionally biased region" description="Polar residues" evidence="9">
    <location>
        <begin position="353"/>
        <end position="369"/>
    </location>
</feature>
<dbReference type="Pfam" id="PF00069">
    <property type="entry name" value="Pkinase"/>
    <property type="match status" value="1"/>
</dbReference>
<evidence type="ECO:0000256" key="1">
    <source>
        <dbReference type="ARBA" id="ARBA00022527"/>
    </source>
</evidence>
<keyword evidence="5" id="KW-0418">Kinase</keyword>
<feature type="compositionally biased region" description="Polar residues" evidence="9">
    <location>
        <begin position="332"/>
        <end position="344"/>
    </location>
</feature>
<gene>
    <name evidence="11" type="ORF">TCAL_04057</name>
</gene>
<dbReference type="FunFam" id="1.10.510.10:FF:001091">
    <property type="entry name" value="STE family protein kinase"/>
    <property type="match status" value="1"/>
</dbReference>
<feature type="compositionally biased region" description="Polar residues" evidence="9">
    <location>
        <begin position="883"/>
        <end position="904"/>
    </location>
</feature>
<dbReference type="EMBL" id="VCGU01000004">
    <property type="protein sequence ID" value="TRY76258.1"/>
    <property type="molecule type" value="Genomic_DNA"/>
</dbReference>
<dbReference type="InterPro" id="IPR051585">
    <property type="entry name" value="STE20_Ser/Thr_Kinases"/>
</dbReference>
<evidence type="ECO:0000256" key="8">
    <source>
        <dbReference type="SAM" id="Coils"/>
    </source>
</evidence>
<dbReference type="Gene3D" id="1.10.510.10">
    <property type="entry name" value="Transferase(Phosphotransferase) domain 1"/>
    <property type="match status" value="1"/>
</dbReference>
<organism evidence="11 12">
    <name type="scientific">Tigriopus californicus</name>
    <name type="common">Marine copepod</name>
    <dbReference type="NCBI Taxonomy" id="6832"/>
    <lineage>
        <taxon>Eukaryota</taxon>
        <taxon>Metazoa</taxon>
        <taxon>Ecdysozoa</taxon>
        <taxon>Arthropoda</taxon>
        <taxon>Crustacea</taxon>
        <taxon>Multicrustacea</taxon>
        <taxon>Hexanauplia</taxon>
        <taxon>Copepoda</taxon>
        <taxon>Harpacticoida</taxon>
        <taxon>Harpacticidae</taxon>
        <taxon>Tigriopus</taxon>
    </lineage>
</organism>
<feature type="compositionally biased region" description="Polar residues" evidence="9">
    <location>
        <begin position="1002"/>
        <end position="1013"/>
    </location>
</feature>
<dbReference type="STRING" id="6832.A0A553PEZ9"/>